<proteinExistence type="predicted"/>
<evidence type="ECO:0000313" key="2">
    <source>
        <dbReference type="Proteomes" id="UP000184164"/>
    </source>
</evidence>
<evidence type="ECO:0000313" key="1">
    <source>
        <dbReference type="EMBL" id="SHF54910.1"/>
    </source>
</evidence>
<dbReference type="AlphaFoldDB" id="A0A1M5CJM4"/>
<organism evidence="1 2">
    <name type="scientific">Mariniphaga anaerophila</name>
    <dbReference type="NCBI Taxonomy" id="1484053"/>
    <lineage>
        <taxon>Bacteria</taxon>
        <taxon>Pseudomonadati</taxon>
        <taxon>Bacteroidota</taxon>
        <taxon>Bacteroidia</taxon>
        <taxon>Marinilabiliales</taxon>
        <taxon>Prolixibacteraceae</taxon>
        <taxon>Mariniphaga</taxon>
    </lineage>
</organism>
<gene>
    <name evidence="1" type="ORF">SAMN05444274_106153</name>
</gene>
<accession>A0A1M5CJM4</accession>
<dbReference type="Proteomes" id="UP000184164">
    <property type="component" value="Unassembled WGS sequence"/>
</dbReference>
<reference evidence="1 2" key="1">
    <citation type="submission" date="2016-11" db="EMBL/GenBank/DDBJ databases">
        <authorList>
            <person name="Jaros S."/>
            <person name="Januszkiewicz K."/>
            <person name="Wedrychowicz H."/>
        </authorList>
    </citation>
    <scope>NUCLEOTIDE SEQUENCE [LARGE SCALE GENOMIC DNA]</scope>
    <source>
        <strain evidence="1 2">DSM 26910</strain>
    </source>
</reference>
<protein>
    <submittedName>
        <fullName evidence="1">Uncharacterized protein</fullName>
    </submittedName>
</protein>
<dbReference type="EMBL" id="FQUM01000006">
    <property type="protein sequence ID" value="SHF54910.1"/>
    <property type="molecule type" value="Genomic_DNA"/>
</dbReference>
<sequence>MIIVMQTFDFCKNLIISKINSILHLVNADFIKFTFI</sequence>
<dbReference type="STRING" id="1484053.SAMN05444274_106153"/>
<name>A0A1M5CJM4_9BACT</name>
<keyword evidence="2" id="KW-1185">Reference proteome</keyword>